<comment type="caution">
    <text evidence="4">The sequence shown here is derived from an EMBL/GenBank/DDBJ whole genome shotgun (WGS) entry which is preliminary data.</text>
</comment>
<sequence>MRTQNMKIKIGMMTALICGLIVTGCSGGGGDETELKKVSIAEPAHLTGYLPLYIAIHEGYFAEEGLEVEMVTAAGGAHVTTLVSGEVWGNIAGPDSNELANDGSSDPIVAVANVVNRANVYLMAEKGEQPEDDSEEALADFIKGKNIAASRYGGSPNLLTRSLFIDLGIDLEEDVILEEPADVTAVLALVEQGKSQIANGAEPTITEGINKDVWGEPFFGFPSLGDYPYSVVSVKQSTIEEDPELVEGFVQAVLRGLETVYDDPELAEEVLRKEFPTLSDEQVEATQNRAYEDEHWSKDGIITEEALAKTMDVLKKTGIYDEPYSYEKMVDMQFVEGE</sequence>
<gene>
    <name evidence="4" type="ORF">J2S05_002531</name>
</gene>
<keyword evidence="3" id="KW-0732">Signal</keyword>
<evidence type="ECO:0000313" key="5">
    <source>
        <dbReference type="Proteomes" id="UP001225034"/>
    </source>
</evidence>
<evidence type="ECO:0000313" key="4">
    <source>
        <dbReference type="EMBL" id="MDQ0207730.1"/>
    </source>
</evidence>
<dbReference type="EMBL" id="JAUSUA010000003">
    <property type="protein sequence ID" value="MDQ0207730.1"/>
    <property type="molecule type" value="Genomic_DNA"/>
</dbReference>
<dbReference type="PROSITE" id="PS51257">
    <property type="entry name" value="PROKAR_LIPOPROTEIN"/>
    <property type="match status" value="1"/>
</dbReference>
<reference evidence="4 5" key="1">
    <citation type="submission" date="2023-07" db="EMBL/GenBank/DDBJ databases">
        <title>Genomic Encyclopedia of Type Strains, Phase IV (KMG-IV): sequencing the most valuable type-strain genomes for metagenomic binning, comparative biology and taxonomic classification.</title>
        <authorList>
            <person name="Goeker M."/>
        </authorList>
    </citation>
    <scope>NUCLEOTIDE SEQUENCE [LARGE SCALE GENOMIC DNA]</scope>
    <source>
        <strain evidence="4 5">DSM 19154</strain>
    </source>
</reference>
<accession>A0ABT9YIP1</accession>
<dbReference type="Proteomes" id="UP001225034">
    <property type="component" value="Unassembled WGS sequence"/>
</dbReference>
<comment type="subcellular location">
    <subcellularLocation>
        <location evidence="1">Periplasm</location>
    </subcellularLocation>
</comment>
<name>A0ABT9YIP1_9BACI</name>
<evidence type="ECO:0000256" key="2">
    <source>
        <dbReference type="ARBA" id="ARBA00010742"/>
    </source>
</evidence>
<dbReference type="Gene3D" id="3.40.190.10">
    <property type="entry name" value="Periplasmic binding protein-like II"/>
    <property type="match status" value="2"/>
</dbReference>
<evidence type="ECO:0000256" key="3">
    <source>
        <dbReference type="ARBA" id="ARBA00022729"/>
    </source>
</evidence>
<dbReference type="SUPFAM" id="SSF53850">
    <property type="entry name" value="Periplasmic binding protein-like II"/>
    <property type="match status" value="1"/>
</dbReference>
<comment type="similarity">
    <text evidence="2">Belongs to the bacterial solute-binding protein SsuA/TauA family.</text>
</comment>
<proteinExistence type="inferred from homology"/>
<dbReference type="RefSeq" id="WP_306983240.1">
    <property type="nucleotide sequence ID" value="NZ_JAUSUA010000003.1"/>
</dbReference>
<dbReference type="PANTHER" id="PTHR30024:SF47">
    <property type="entry name" value="TAURINE-BINDING PERIPLASMIC PROTEIN"/>
    <property type="match status" value="1"/>
</dbReference>
<keyword evidence="5" id="KW-1185">Reference proteome</keyword>
<dbReference type="Pfam" id="PF13379">
    <property type="entry name" value="NMT1_2"/>
    <property type="match status" value="1"/>
</dbReference>
<organism evidence="4 5">
    <name type="scientific">Alkalicoccobacillus murimartini</name>
    <dbReference type="NCBI Taxonomy" id="171685"/>
    <lineage>
        <taxon>Bacteria</taxon>
        <taxon>Bacillati</taxon>
        <taxon>Bacillota</taxon>
        <taxon>Bacilli</taxon>
        <taxon>Bacillales</taxon>
        <taxon>Bacillaceae</taxon>
        <taxon>Alkalicoccobacillus</taxon>
    </lineage>
</organism>
<dbReference type="PANTHER" id="PTHR30024">
    <property type="entry name" value="ALIPHATIC SULFONATES-BINDING PROTEIN-RELATED"/>
    <property type="match status" value="1"/>
</dbReference>
<protein>
    <submittedName>
        <fullName evidence="4">NitT/TauT family transport system substrate-binding protein</fullName>
    </submittedName>
</protein>
<evidence type="ECO:0000256" key="1">
    <source>
        <dbReference type="ARBA" id="ARBA00004418"/>
    </source>
</evidence>